<evidence type="ECO:0000256" key="7">
    <source>
        <dbReference type="ARBA" id="ARBA00057608"/>
    </source>
</evidence>
<dbReference type="SUPFAM" id="SSF48150">
    <property type="entry name" value="DNA-glycosylase"/>
    <property type="match status" value="1"/>
</dbReference>
<keyword evidence="1 9" id="KW-0479">Metal-binding</keyword>
<dbReference type="HOGENOM" id="CLU_083758_1_0_6"/>
<dbReference type="InterPro" id="IPR052891">
    <property type="entry name" value="DNA-3mA_glycosylase"/>
</dbReference>
<reference evidence="11" key="1">
    <citation type="journal article" date="2003" name="Nat. Biotechnol.">
        <title>The genome sequence of the entomopathogenic bacterium Photorhabdus luminescens.</title>
        <authorList>
            <person name="Duchaud E."/>
            <person name="Rusniok C."/>
            <person name="Frangeul L."/>
            <person name="Buchrieser C."/>
            <person name="Givaudan A."/>
            <person name="Taourit S."/>
            <person name="Bocs S."/>
            <person name="Boursaux-Eude C."/>
            <person name="Chandler M."/>
            <person name="Charles J.-F."/>
            <person name="Dassa E."/>
            <person name="Derose R."/>
            <person name="Derzelle S."/>
            <person name="Freyssinet G."/>
            <person name="Gaudriault S."/>
            <person name="Medigue C."/>
            <person name="Lanois A."/>
            <person name="Powell K."/>
            <person name="Siguier P."/>
            <person name="Vincent R."/>
            <person name="Wingate V."/>
            <person name="Zouine M."/>
            <person name="Glaser P."/>
            <person name="Boemare N."/>
            <person name="Danchin A."/>
            <person name="Kunst F."/>
        </authorList>
    </citation>
    <scope>NUCLEOTIDE SEQUENCE [LARGE SCALE GENOMIC DNA]</scope>
    <source>
        <strain evidence="11">DSM 15139 / CIP 105565 / TT01</strain>
    </source>
</reference>
<dbReference type="eggNOG" id="COG2818">
    <property type="taxonomic scope" value="Bacteria"/>
</dbReference>
<feature type="binding site" evidence="9">
    <location>
        <position position="182"/>
    </location>
    <ligand>
        <name>Zn(2+)</name>
        <dbReference type="ChEBI" id="CHEBI:29105"/>
    </ligand>
</feature>
<dbReference type="InterPro" id="IPR005019">
    <property type="entry name" value="Adenine_glyco"/>
</dbReference>
<evidence type="ECO:0000256" key="3">
    <source>
        <dbReference type="ARBA" id="ARBA00022801"/>
    </source>
</evidence>
<dbReference type="GO" id="GO:0008725">
    <property type="term" value="F:DNA-3-methyladenine glycosylase activity"/>
    <property type="evidence" value="ECO:0007669"/>
    <property type="project" value="UniProtKB-EC"/>
</dbReference>
<dbReference type="Gene3D" id="1.10.340.30">
    <property type="entry name" value="Hypothetical protein, domain 2"/>
    <property type="match status" value="1"/>
</dbReference>
<dbReference type="STRING" id="243265.plu0292"/>
<evidence type="ECO:0000256" key="1">
    <source>
        <dbReference type="ARBA" id="ARBA00022723"/>
    </source>
</evidence>
<dbReference type="NCBIfam" id="TIGR00624">
    <property type="entry name" value="tag"/>
    <property type="match status" value="1"/>
</dbReference>
<keyword evidence="10" id="KW-0326">Glycosidase</keyword>
<proteinExistence type="predicted"/>
<dbReference type="PANTHER" id="PTHR30037">
    <property type="entry name" value="DNA-3-METHYLADENINE GLYCOSYLASE 1"/>
    <property type="match status" value="1"/>
</dbReference>
<feature type="binding site" evidence="9">
    <location>
        <position position="186"/>
    </location>
    <ligand>
        <name>Zn(2+)</name>
        <dbReference type="ChEBI" id="CHEBI:29105"/>
    </ligand>
</feature>
<comment type="function">
    <text evidence="7">Hydrolysis of the deoxyribose N-glycosidic bond to excise 3-methyladenine from the damaged DNA polymer formed by alkylation lesions.</text>
</comment>
<evidence type="ECO:0000256" key="6">
    <source>
        <dbReference type="ARBA" id="ARBA00052558"/>
    </source>
</evidence>
<keyword evidence="5" id="KW-0234">DNA repair</keyword>
<feature type="binding site" evidence="9">
    <location>
        <position position="24"/>
    </location>
    <ligand>
        <name>Zn(2+)</name>
        <dbReference type="ChEBI" id="CHEBI:29105"/>
    </ligand>
</feature>
<evidence type="ECO:0000256" key="8">
    <source>
        <dbReference type="ARBA" id="ARBA00066766"/>
    </source>
</evidence>
<evidence type="ECO:0000256" key="9">
    <source>
        <dbReference type="PIRSR" id="PIRSR604597-1"/>
    </source>
</evidence>
<evidence type="ECO:0000313" key="11">
    <source>
        <dbReference type="Proteomes" id="UP000002514"/>
    </source>
</evidence>
<dbReference type="GO" id="GO:0006284">
    <property type="term" value="P:base-excision repair"/>
    <property type="evidence" value="ECO:0007669"/>
    <property type="project" value="InterPro"/>
</dbReference>
<dbReference type="KEGG" id="plu:plu0292"/>
<dbReference type="GO" id="GO:0046872">
    <property type="term" value="F:metal ion binding"/>
    <property type="evidence" value="ECO:0007669"/>
    <property type="project" value="UniProtKB-KW"/>
</dbReference>
<dbReference type="AlphaFoldDB" id="Q7N9M8"/>
<dbReference type="FunFam" id="1.10.340.30:FF:000009">
    <property type="entry name" value="DNA-3-methyladenine glycosylase I"/>
    <property type="match status" value="1"/>
</dbReference>
<dbReference type="PANTHER" id="PTHR30037:SF4">
    <property type="entry name" value="DNA-3-METHYLADENINE GLYCOSYLASE I"/>
    <property type="match status" value="1"/>
</dbReference>
<keyword evidence="2" id="KW-0227">DNA damage</keyword>
<dbReference type="Pfam" id="PF03352">
    <property type="entry name" value="Adenine_glyco"/>
    <property type="match status" value="1"/>
</dbReference>
<comment type="catalytic activity">
    <reaction evidence="6">
        <text>Hydrolysis of alkylated DNA, releasing 3-methyladenine.</text>
        <dbReference type="EC" id="3.2.2.20"/>
    </reaction>
</comment>
<dbReference type="Proteomes" id="UP000002514">
    <property type="component" value="Chromosome"/>
</dbReference>
<evidence type="ECO:0000256" key="5">
    <source>
        <dbReference type="ARBA" id="ARBA00023204"/>
    </source>
</evidence>
<keyword evidence="4 9" id="KW-0862">Zinc</keyword>
<dbReference type="InterPro" id="IPR004597">
    <property type="entry name" value="Tag"/>
</dbReference>
<accession>Q7N9M8</accession>
<sequence length="190" mass="22214">MELTRMELTRCHWVTSDPQYLAYHDNEWGKPLQDSQKLFEMICLEGQQSGLSWLTILKKREGYRKCFHQFDPVKIAVMDENDVARLMLDPAIVRNRAKINAIINNARAYLKMQQQGEEFSTFIWRFVDNKPIINQWKTITEVPIKTDLSDELSQALKKRGFKFIGSTTCYAFMQATGLVNDHITDCLCRK</sequence>
<protein>
    <recommendedName>
        <fullName evidence="8">DNA-3-methyladenine glycosylase I</fullName>
        <ecNumber evidence="8">3.2.2.20</ecNumber>
    </recommendedName>
</protein>
<evidence type="ECO:0000313" key="10">
    <source>
        <dbReference type="EMBL" id="CAE12587.1"/>
    </source>
</evidence>
<dbReference type="InterPro" id="IPR011257">
    <property type="entry name" value="DNA_glycosylase"/>
</dbReference>
<name>Q7N9M8_PHOLL</name>
<gene>
    <name evidence="10" type="primary">tag</name>
    <name evidence="10" type="ordered locus">plu0292</name>
</gene>
<feature type="binding site" evidence="9">
    <location>
        <position position="11"/>
    </location>
    <ligand>
        <name>Zn(2+)</name>
        <dbReference type="ChEBI" id="CHEBI:29105"/>
    </ligand>
</feature>
<dbReference type="EMBL" id="BX571859">
    <property type="protein sequence ID" value="CAE12587.1"/>
    <property type="molecule type" value="Genomic_DNA"/>
</dbReference>
<keyword evidence="3" id="KW-0378">Hydrolase</keyword>
<evidence type="ECO:0000256" key="2">
    <source>
        <dbReference type="ARBA" id="ARBA00022763"/>
    </source>
</evidence>
<organism evidence="10 11">
    <name type="scientific">Photorhabdus laumondii subsp. laumondii (strain DSM 15139 / CIP 105565 / TT01)</name>
    <name type="common">Photorhabdus luminescens subsp. laumondii</name>
    <dbReference type="NCBI Taxonomy" id="243265"/>
    <lineage>
        <taxon>Bacteria</taxon>
        <taxon>Pseudomonadati</taxon>
        <taxon>Pseudomonadota</taxon>
        <taxon>Gammaproteobacteria</taxon>
        <taxon>Enterobacterales</taxon>
        <taxon>Morganellaceae</taxon>
        <taxon>Photorhabdus</taxon>
    </lineage>
</organism>
<keyword evidence="11" id="KW-1185">Reference proteome</keyword>
<dbReference type="EC" id="3.2.2.20" evidence="8"/>
<evidence type="ECO:0000256" key="4">
    <source>
        <dbReference type="ARBA" id="ARBA00022833"/>
    </source>
</evidence>